<organism evidence="1 2">
    <name type="scientific">Dendrothele bispora (strain CBS 962.96)</name>
    <dbReference type="NCBI Taxonomy" id="1314807"/>
    <lineage>
        <taxon>Eukaryota</taxon>
        <taxon>Fungi</taxon>
        <taxon>Dikarya</taxon>
        <taxon>Basidiomycota</taxon>
        <taxon>Agaricomycotina</taxon>
        <taxon>Agaricomycetes</taxon>
        <taxon>Agaricomycetidae</taxon>
        <taxon>Agaricales</taxon>
        <taxon>Agaricales incertae sedis</taxon>
        <taxon>Dendrothele</taxon>
    </lineage>
</organism>
<proteinExistence type="predicted"/>
<evidence type="ECO:0000313" key="2">
    <source>
        <dbReference type="Proteomes" id="UP000297245"/>
    </source>
</evidence>
<dbReference type="AlphaFoldDB" id="A0A4S8MV74"/>
<dbReference type="EMBL" id="ML179039">
    <property type="protein sequence ID" value="THV07180.1"/>
    <property type="molecule type" value="Genomic_DNA"/>
</dbReference>
<dbReference type="Proteomes" id="UP000297245">
    <property type="component" value="Unassembled WGS sequence"/>
</dbReference>
<name>A0A4S8MV74_DENBC</name>
<keyword evidence="2" id="KW-1185">Reference proteome</keyword>
<accession>A0A4S8MV74</accession>
<evidence type="ECO:0000313" key="1">
    <source>
        <dbReference type="EMBL" id="THV07180.1"/>
    </source>
</evidence>
<gene>
    <name evidence="1" type="ORF">K435DRAFT_788938</name>
</gene>
<protein>
    <submittedName>
        <fullName evidence="1">Uncharacterized protein</fullName>
    </submittedName>
</protein>
<sequence>MSLADKSHLLSDIPGPSVHAQFFFALDNQYVFLGCIHEDFTTAVRYIIDVPAIDIRDAVHANQALSSCHEMMRARAVGLVPPVMWWDFFFRVAPSKWIQRVRLKMMNVRDHCESSQLPPMSYPSVMSEKYALDTVCTERGLRGRKGNSVPKQCALGEYALIRERDKNSNLLDRIDQSVSRDKPKLVREGLDIVEMAHVHLALAGVTYL</sequence>
<reference evidence="1 2" key="1">
    <citation type="journal article" date="2019" name="Nat. Ecol. Evol.">
        <title>Megaphylogeny resolves global patterns of mushroom evolution.</title>
        <authorList>
            <person name="Varga T."/>
            <person name="Krizsan K."/>
            <person name="Foldi C."/>
            <person name="Dima B."/>
            <person name="Sanchez-Garcia M."/>
            <person name="Sanchez-Ramirez S."/>
            <person name="Szollosi G.J."/>
            <person name="Szarkandi J.G."/>
            <person name="Papp V."/>
            <person name="Albert L."/>
            <person name="Andreopoulos W."/>
            <person name="Angelini C."/>
            <person name="Antonin V."/>
            <person name="Barry K.W."/>
            <person name="Bougher N.L."/>
            <person name="Buchanan P."/>
            <person name="Buyck B."/>
            <person name="Bense V."/>
            <person name="Catcheside P."/>
            <person name="Chovatia M."/>
            <person name="Cooper J."/>
            <person name="Damon W."/>
            <person name="Desjardin D."/>
            <person name="Finy P."/>
            <person name="Geml J."/>
            <person name="Haridas S."/>
            <person name="Hughes K."/>
            <person name="Justo A."/>
            <person name="Karasinski D."/>
            <person name="Kautmanova I."/>
            <person name="Kiss B."/>
            <person name="Kocsube S."/>
            <person name="Kotiranta H."/>
            <person name="LaButti K.M."/>
            <person name="Lechner B.E."/>
            <person name="Liimatainen K."/>
            <person name="Lipzen A."/>
            <person name="Lukacs Z."/>
            <person name="Mihaltcheva S."/>
            <person name="Morgado L.N."/>
            <person name="Niskanen T."/>
            <person name="Noordeloos M.E."/>
            <person name="Ohm R.A."/>
            <person name="Ortiz-Santana B."/>
            <person name="Ovrebo C."/>
            <person name="Racz N."/>
            <person name="Riley R."/>
            <person name="Savchenko A."/>
            <person name="Shiryaev A."/>
            <person name="Soop K."/>
            <person name="Spirin V."/>
            <person name="Szebenyi C."/>
            <person name="Tomsovsky M."/>
            <person name="Tulloss R.E."/>
            <person name="Uehling J."/>
            <person name="Grigoriev I.V."/>
            <person name="Vagvolgyi C."/>
            <person name="Papp T."/>
            <person name="Martin F.M."/>
            <person name="Miettinen O."/>
            <person name="Hibbett D.S."/>
            <person name="Nagy L.G."/>
        </authorList>
    </citation>
    <scope>NUCLEOTIDE SEQUENCE [LARGE SCALE GENOMIC DNA]</scope>
    <source>
        <strain evidence="1 2">CBS 962.96</strain>
    </source>
</reference>